<keyword evidence="4" id="KW-1185">Reference proteome</keyword>
<comment type="caution">
    <text evidence="3">The sequence shown here is derived from an EMBL/GenBank/DDBJ whole genome shotgun (WGS) entry which is preliminary data.</text>
</comment>
<keyword evidence="2" id="KW-0472">Membrane</keyword>
<dbReference type="Proteomes" id="UP000011607">
    <property type="component" value="Unassembled WGS sequence"/>
</dbReference>
<evidence type="ECO:0000256" key="2">
    <source>
        <dbReference type="SAM" id="Phobius"/>
    </source>
</evidence>
<proteinExistence type="predicted"/>
<feature type="compositionally biased region" description="Basic and acidic residues" evidence="1">
    <location>
        <begin position="131"/>
        <end position="145"/>
    </location>
</feature>
<feature type="transmembrane region" description="Helical" evidence="2">
    <location>
        <begin position="26"/>
        <end position="43"/>
    </location>
</feature>
<sequence length="197" mass="21275">MHIRSTRRKRNRETTDAGSTSRTGPIGKLAVLAGVVLAVLYLVRRYGWTEKVGIPTVETLEERAPSTESVRERTTDAVPSDFQPIPIGGRSGDGGGEDEDRDGDEVETGSETTEAVSEVIEDAETNVDLTDEARSAEEIAERADEGVPDPGEMAVGEELEDEIRDEEGADDETESGTANDDDDDDDDDNDDNDGDET</sequence>
<dbReference type="STRING" id="1227454.C446_17102"/>
<dbReference type="AlphaFoldDB" id="M0L778"/>
<organism evidence="3 4">
    <name type="scientific">Halobiforma nitratireducens JCM 10879</name>
    <dbReference type="NCBI Taxonomy" id="1227454"/>
    <lineage>
        <taxon>Archaea</taxon>
        <taxon>Methanobacteriati</taxon>
        <taxon>Methanobacteriota</taxon>
        <taxon>Stenosarchaea group</taxon>
        <taxon>Halobacteria</taxon>
        <taxon>Halobacteriales</taxon>
        <taxon>Natrialbaceae</taxon>
        <taxon>Halobiforma</taxon>
    </lineage>
</organism>
<feature type="region of interest" description="Disordered" evidence="1">
    <location>
        <begin position="1"/>
        <end position="25"/>
    </location>
</feature>
<evidence type="ECO:0000256" key="1">
    <source>
        <dbReference type="SAM" id="MobiDB-lite"/>
    </source>
</evidence>
<gene>
    <name evidence="3" type="ORF">C446_17102</name>
</gene>
<evidence type="ECO:0000313" key="4">
    <source>
        <dbReference type="Proteomes" id="UP000011607"/>
    </source>
</evidence>
<reference evidence="3 4" key="1">
    <citation type="journal article" date="2014" name="PLoS Genet.">
        <title>Phylogenetically driven sequencing of extremely halophilic archaea reveals strategies for static and dynamic osmo-response.</title>
        <authorList>
            <person name="Becker E.A."/>
            <person name="Seitzer P.M."/>
            <person name="Tritt A."/>
            <person name="Larsen D."/>
            <person name="Krusor M."/>
            <person name="Yao A.I."/>
            <person name="Wu D."/>
            <person name="Madern D."/>
            <person name="Eisen J.A."/>
            <person name="Darling A.E."/>
            <person name="Facciotti M.T."/>
        </authorList>
    </citation>
    <scope>NUCLEOTIDE SEQUENCE [LARGE SCALE GENOMIC DNA]</scope>
    <source>
        <strain evidence="3 4">JCM 10879</strain>
    </source>
</reference>
<dbReference type="EMBL" id="AOMA01000183">
    <property type="protein sequence ID" value="EMA29401.1"/>
    <property type="molecule type" value="Genomic_DNA"/>
</dbReference>
<accession>M0L778</accession>
<protein>
    <submittedName>
        <fullName evidence="3">Uncharacterized protein</fullName>
    </submittedName>
</protein>
<dbReference type="eggNOG" id="arCOG14293">
    <property type="taxonomic scope" value="Archaea"/>
</dbReference>
<dbReference type="RefSeq" id="WP_006674297.1">
    <property type="nucleotide sequence ID" value="NZ_AOMA01000183.1"/>
</dbReference>
<name>M0L778_9EURY</name>
<feature type="region of interest" description="Disordered" evidence="1">
    <location>
        <begin position="60"/>
        <end position="197"/>
    </location>
</feature>
<feature type="compositionally biased region" description="Basic and acidic residues" evidence="1">
    <location>
        <begin position="60"/>
        <end position="75"/>
    </location>
</feature>
<evidence type="ECO:0000313" key="3">
    <source>
        <dbReference type="EMBL" id="EMA29401.1"/>
    </source>
</evidence>
<keyword evidence="2" id="KW-0812">Transmembrane</keyword>
<keyword evidence="2" id="KW-1133">Transmembrane helix</keyword>
<feature type="compositionally biased region" description="Acidic residues" evidence="1">
    <location>
        <begin position="95"/>
        <end position="108"/>
    </location>
</feature>
<feature type="compositionally biased region" description="Basic residues" evidence="1">
    <location>
        <begin position="1"/>
        <end position="11"/>
    </location>
</feature>
<feature type="compositionally biased region" description="Acidic residues" evidence="1">
    <location>
        <begin position="155"/>
        <end position="197"/>
    </location>
</feature>